<proteinExistence type="predicted"/>
<dbReference type="InterPro" id="IPR038732">
    <property type="entry name" value="HpyO/CreE_NAD-binding"/>
</dbReference>
<organism evidence="2 3">
    <name type="scientific">Streptomyces hygroscopicus</name>
    <dbReference type="NCBI Taxonomy" id="1912"/>
    <lineage>
        <taxon>Bacteria</taxon>
        <taxon>Bacillati</taxon>
        <taxon>Actinomycetota</taxon>
        <taxon>Actinomycetes</taxon>
        <taxon>Kitasatosporales</taxon>
        <taxon>Streptomycetaceae</taxon>
        <taxon>Streptomyces</taxon>
        <taxon>Streptomyces violaceusniger group</taxon>
    </lineage>
</organism>
<dbReference type="PANTHER" id="PTHR40254">
    <property type="entry name" value="BLR0577 PROTEIN"/>
    <property type="match status" value="1"/>
</dbReference>
<accession>A0ABQ3TRQ0</accession>
<dbReference type="SUPFAM" id="SSF51905">
    <property type="entry name" value="FAD/NAD(P)-binding domain"/>
    <property type="match status" value="2"/>
</dbReference>
<dbReference type="InterPro" id="IPR052189">
    <property type="entry name" value="L-asp_N-monooxygenase_NS-form"/>
</dbReference>
<dbReference type="Gene3D" id="3.50.50.60">
    <property type="entry name" value="FAD/NAD(P)-binding domain"/>
    <property type="match status" value="1"/>
</dbReference>
<dbReference type="EMBL" id="BNEK01000002">
    <property type="protein sequence ID" value="GHJ26014.1"/>
    <property type="molecule type" value="Genomic_DNA"/>
</dbReference>
<gene>
    <name evidence="2" type="ORF">TPA0910_04470</name>
</gene>
<comment type="caution">
    <text evidence="2">The sequence shown here is derived from an EMBL/GenBank/DDBJ whole genome shotgun (WGS) entry which is preliminary data.</text>
</comment>
<name>A0ABQ3TRQ0_STRHY</name>
<protein>
    <recommendedName>
        <fullName evidence="1">FAD-dependent urate hydroxylase HpyO/Asp monooxygenase CreE-like FAD/NAD(P)-binding domain-containing protein</fullName>
    </recommendedName>
</protein>
<dbReference type="Pfam" id="PF13454">
    <property type="entry name" value="NAD_binding_9"/>
    <property type="match status" value="1"/>
</dbReference>
<evidence type="ECO:0000313" key="2">
    <source>
        <dbReference type="EMBL" id="GHJ26014.1"/>
    </source>
</evidence>
<sequence length="465" mass="48589">MTCGKAHRSVAVAGAGAAGTLITARLLELAARCRLPLEITLIDPAPTTGRGPAYATTDQRHLLNVPATRMSATADDPDDFARWLAAHADGRVAPGGYAPRHLYGSYLADHLRQRAAIAPGTVVRVRDRVAGAVRTSGRLALRTAGGRELTVDAAVLATGSHPPSVSWAPPALRNSDAFVADPWAPGALDAIPEGRDVLLVGTGLTMVDIAMTLARDGRTVHAVSRSGLLPHGHAAAPAAPVAPADGLTGCTGLDALRRAVLRHVARTRRGHGDWRPAIDGLRPLTAALWQRLPESDRVRFIRGEARQWEVHRHRMAPATADRLAGILANGRLSVRAGRVTEAAAAEDGLRIGLADGRRLAVGAVVNCTGPQTDARRASDPLPRELFAAGLAAPGPLGLGLSTLPDGRVRSAEGPDAPLWTLGATRRGELWESTAIPEIRAQAAEVAAAVMDTLTTASPVAPRVRA</sequence>
<dbReference type="InterPro" id="IPR036188">
    <property type="entry name" value="FAD/NAD-bd_sf"/>
</dbReference>
<reference evidence="2" key="1">
    <citation type="submission" date="2024-05" db="EMBL/GenBank/DDBJ databases">
        <title>Whole genome shotgun sequence of Streptomyces hygroscopicus NBRC 113678.</title>
        <authorList>
            <person name="Komaki H."/>
            <person name="Tamura T."/>
        </authorList>
    </citation>
    <scope>NUCLEOTIDE SEQUENCE</scope>
    <source>
        <strain evidence="2">N11-34</strain>
    </source>
</reference>
<evidence type="ECO:0000259" key="1">
    <source>
        <dbReference type="Pfam" id="PF13454"/>
    </source>
</evidence>
<dbReference type="PRINTS" id="PR00411">
    <property type="entry name" value="PNDRDTASEI"/>
</dbReference>
<dbReference type="Proteomes" id="UP001054854">
    <property type="component" value="Unassembled WGS sequence"/>
</dbReference>
<dbReference type="RefSeq" id="WP_236255786.1">
    <property type="nucleotide sequence ID" value="NZ_BNEK01000002.1"/>
</dbReference>
<feature type="domain" description="FAD-dependent urate hydroxylase HpyO/Asp monooxygenase CreE-like FAD/NAD(P)-binding" evidence="1">
    <location>
        <begin position="11"/>
        <end position="160"/>
    </location>
</feature>
<dbReference type="PRINTS" id="PR00368">
    <property type="entry name" value="FADPNR"/>
</dbReference>
<dbReference type="PANTHER" id="PTHR40254:SF1">
    <property type="entry name" value="BLR0577 PROTEIN"/>
    <property type="match status" value="1"/>
</dbReference>
<evidence type="ECO:0000313" key="3">
    <source>
        <dbReference type="Proteomes" id="UP001054854"/>
    </source>
</evidence>
<keyword evidence="3" id="KW-1185">Reference proteome</keyword>